<dbReference type="SMART" id="SM00710">
    <property type="entry name" value="PbH1"/>
    <property type="match status" value="4"/>
</dbReference>
<dbReference type="SUPFAM" id="SSF51126">
    <property type="entry name" value="Pectin lyase-like"/>
    <property type="match status" value="1"/>
</dbReference>
<protein>
    <submittedName>
        <fullName evidence="2">Right-handed parallel beta-helix repeat-containing protein</fullName>
    </submittedName>
</protein>
<sequence length="192" mass="21870">MTWQPNLTFRDNIVRENRARGVLVTTKGKVIIENNYFNNQMHGILIEGDNKYWYESGAVEDVVIRNNKFVNVGFDNENRYPLYASPMLTKEQRIGEGHYHRNIDFSNNYIKSINGAIIHAKSVTGLTISNNVIEQSVDYPITETPKSIELIYTDKVNISGNKTIGFKRQLNVVDSENSTAISLKNNTGLVRK</sequence>
<name>A0ABU3SW08_9ALTE</name>
<gene>
    <name evidence="2" type="ORF">RS130_09920</name>
</gene>
<comment type="caution">
    <text evidence="2">The sequence shown here is derived from an EMBL/GenBank/DDBJ whole genome shotgun (WGS) entry which is preliminary data.</text>
</comment>
<dbReference type="InterPro" id="IPR011050">
    <property type="entry name" value="Pectin_lyase_fold/virulence"/>
</dbReference>
<dbReference type="Pfam" id="PF13229">
    <property type="entry name" value="Beta_helix"/>
    <property type="match status" value="1"/>
</dbReference>
<evidence type="ECO:0000313" key="3">
    <source>
        <dbReference type="Proteomes" id="UP001247805"/>
    </source>
</evidence>
<feature type="domain" description="Right handed beta helix" evidence="1">
    <location>
        <begin position="7"/>
        <end position="161"/>
    </location>
</feature>
<dbReference type="Gene3D" id="2.160.20.10">
    <property type="entry name" value="Single-stranded right-handed beta-helix, Pectin lyase-like"/>
    <property type="match status" value="1"/>
</dbReference>
<keyword evidence="3" id="KW-1185">Reference proteome</keyword>
<accession>A0ABU3SW08</accession>
<evidence type="ECO:0000313" key="2">
    <source>
        <dbReference type="EMBL" id="MDU0354209.1"/>
    </source>
</evidence>
<evidence type="ECO:0000259" key="1">
    <source>
        <dbReference type="Pfam" id="PF13229"/>
    </source>
</evidence>
<dbReference type="InterPro" id="IPR006626">
    <property type="entry name" value="PbH1"/>
</dbReference>
<organism evidence="2 3">
    <name type="scientific">Paraglaciecola aquimarina</name>
    <dbReference type="NCBI Taxonomy" id="1235557"/>
    <lineage>
        <taxon>Bacteria</taxon>
        <taxon>Pseudomonadati</taxon>
        <taxon>Pseudomonadota</taxon>
        <taxon>Gammaproteobacteria</taxon>
        <taxon>Alteromonadales</taxon>
        <taxon>Alteromonadaceae</taxon>
        <taxon>Paraglaciecola</taxon>
    </lineage>
</organism>
<dbReference type="InterPro" id="IPR012334">
    <property type="entry name" value="Pectin_lyas_fold"/>
</dbReference>
<proteinExistence type="predicted"/>
<dbReference type="InterPro" id="IPR039448">
    <property type="entry name" value="Beta_helix"/>
</dbReference>
<reference evidence="2 3" key="1">
    <citation type="submission" date="2023-10" db="EMBL/GenBank/DDBJ databases">
        <title>Glaciecola aquimarina strain GGW-M5 nov., isolated from a coastal seawater.</title>
        <authorList>
            <person name="Bayburt H."/>
            <person name="Kim J.M."/>
            <person name="Choi B.J."/>
            <person name="Jeon C.O."/>
        </authorList>
    </citation>
    <scope>NUCLEOTIDE SEQUENCE [LARGE SCALE GENOMIC DNA]</scope>
    <source>
        <strain evidence="2 3">KCTC 32108</strain>
    </source>
</reference>
<dbReference type="Proteomes" id="UP001247805">
    <property type="component" value="Unassembled WGS sequence"/>
</dbReference>
<dbReference type="EMBL" id="JAWDIO010000002">
    <property type="protein sequence ID" value="MDU0354209.1"/>
    <property type="molecule type" value="Genomic_DNA"/>
</dbReference>
<dbReference type="RefSeq" id="WP_316028021.1">
    <property type="nucleotide sequence ID" value="NZ_JAWDIO010000002.1"/>
</dbReference>